<sequence>MERTVEINENDNILKDLEQFGYSQGMSSGTEIGSPASGLEGLGVFAGGNPLERLGLFMKNEDLEDDEAPSQIMQLALAMWRRER</sequence>
<gene>
    <name evidence="1" type="ORF">NYM_LOCUS2184</name>
</gene>
<dbReference type="AlphaFoldDB" id="A0A5K0VPJ0"/>
<proteinExistence type="predicted"/>
<reference evidence="1" key="1">
    <citation type="submission" date="2019-09" db="EMBL/GenBank/DDBJ databases">
        <authorList>
            <person name="Zhang L."/>
        </authorList>
    </citation>
    <scope>NUCLEOTIDE SEQUENCE</scope>
</reference>
<accession>A0A5K0VPJ0</accession>
<evidence type="ECO:0000313" key="1">
    <source>
        <dbReference type="EMBL" id="VVV42769.1"/>
    </source>
</evidence>
<name>A0A5K0VPJ0_9MAGN</name>
<dbReference type="EMBL" id="LR721774">
    <property type="protein sequence ID" value="VVV42769.1"/>
    <property type="molecule type" value="Genomic_DNA"/>
</dbReference>
<organism evidence="1">
    <name type="scientific">Nymphaea colorata</name>
    <name type="common">pocket water lily</name>
    <dbReference type="NCBI Taxonomy" id="210225"/>
    <lineage>
        <taxon>Eukaryota</taxon>
        <taxon>Viridiplantae</taxon>
        <taxon>Streptophyta</taxon>
        <taxon>Embryophyta</taxon>
        <taxon>Tracheophyta</taxon>
        <taxon>Spermatophyta</taxon>
        <taxon>Magnoliopsida</taxon>
        <taxon>Nymphaeales</taxon>
        <taxon>Nymphaeaceae</taxon>
        <taxon>Nymphaea</taxon>
    </lineage>
</organism>
<protein>
    <submittedName>
        <fullName evidence="1">Uncharacterized protein</fullName>
    </submittedName>
</protein>